<evidence type="ECO:0000313" key="2">
    <source>
        <dbReference type="EMBL" id="MWB98100.1"/>
    </source>
</evidence>
<protein>
    <recommendedName>
        <fullName evidence="1">ATPase BadF/BadG/BcrA/BcrD type domain-containing protein</fullName>
    </recommendedName>
</protein>
<accession>A0A6I4NUY2</accession>
<feature type="domain" description="ATPase BadF/BadG/BcrA/BcrD type" evidence="1">
    <location>
        <begin position="53"/>
        <end position="281"/>
    </location>
</feature>
<dbReference type="EMBL" id="WSTA01000019">
    <property type="protein sequence ID" value="MWB98100.1"/>
    <property type="molecule type" value="Genomic_DNA"/>
</dbReference>
<dbReference type="PANTHER" id="PTHR43190">
    <property type="entry name" value="N-ACETYL-D-GLUCOSAMINE KINASE"/>
    <property type="match status" value="1"/>
</dbReference>
<dbReference type="Gene3D" id="3.30.420.40">
    <property type="match status" value="2"/>
</dbReference>
<reference evidence="2 3" key="1">
    <citation type="submission" date="2019-12" db="EMBL/GenBank/DDBJ databases">
        <authorList>
            <person name="Kim Y.S."/>
        </authorList>
    </citation>
    <scope>NUCLEOTIDE SEQUENCE [LARGE SCALE GENOMIC DNA]</scope>
    <source>
        <strain evidence="2 3">MMS17-SY077</strain>
    </source>
</reference>
<gene>
    <name evidence="2" type="ORF">GB864_05990</name>
</gene>
<comment type="caution">
    <text evidence="2">The sequence shown here is derived from an EMBL/GenBank/DDBJ whole genome shotgun (WGS) entry which is preliminary data.</text>
</comment>
<dbReference type="AlphaFoldDB" id="A0A6I4NUY2"/>
<evidence type="ECO:0000259" key="1">
    <source>
        <dbReference type="Pfam" id="PF01869"/>
    </source>
</evidence>
<dbReference type="InterPro" id="IPR052519">
    <property type="entry name" value="Euk-type_GlcNAc_Kinase"/>
</dbReference>
<sequence>MNESPEPRDATVAVDAGQSGIRARYRGADGAELEFGFGGIRTDRPLLPQLAGVVMAVAEDAPEPLRDVSFGVSGLTPAEAKADELLESLRPFGTRRVRLAHDSVSAYLGALDTDFGAVVAAGTGVVTLGVGAGGVARVDGWGFLIGDAGSGYWIGRAALDAVLRAHDGRGAATSLSGPVLAEFPDVEAAYIELQSDPAKVARIARYSAVVAEHAPDDAVARGILELAGDEMAGSVLAALSRVGERENPAPKVRAIGGVFRSPDLFSAFESSVRLVIPGADVAREEARPLEGVARLPHVTPDHPLAPHVAVAGVPPVE</sequence>
<dbReference type="Proteomes" id="UP000438182">
    <property type="component" value="Unassembled WGS sequence"/>
</dbReference>
<dbReference type="SUPFAM" id="SSF53067">
    <property type="entry name" value="Actin-like ATPase domain"/>
    <property type="match status" value="1"/>
</dbReference>
<evidence type="ECO:0000313" key="3">
    <source>
        <dbReference type="Proteomes" id="UP000438182"/>
    </source>
</evidence>
<dbReference type="Pfam" id="PF01869">
    <property type="entry name" value="BcrAD_BadFG"/>
    <property type="match status" value="1"/>
</dbReference>
<dbReference type="InterPro" id="IPR002731">
    <property type="entry name" value="ATPase_BadF"/>
</dbReference>
<dbReference type="PANTHER" id="PTHR43190:SF3">
    <property type="entry name" value="N-ACETYL-D-GLUCOSAMINE KINASE"/>
    <property type="match status" value="1"/>
</dbReference>
<dbReference type="InterPro" id="IPR043129">
    <property type="entry name" value="ATPase_NBD"/>
</dbReference>
<dbReference type="RefSeq" id="WP_160423444.1">
    <property type="nucleotide sequence ID" value="NZ_WSTA01000019.1"/>
</dbReference>
<keyword evidence="3" id="KW-1185">Reference proteome</keyword>
<organism evidence="2 3">
    <name type="scientific">Agromyces seonyuensis</name>
    <dbReference type="NCBI Taxonomy" id="2662446"/>
    <lineage>
        <taxon>Bacteria</taxon>
        <taxon>Bacillati</taxon>
        <taxon>Actinomycetota</taxon>
        <taxon>Actinomycetes</taxon>
        <taxon>Micrococcales</taxon>
        <taxon>Microbacteriaceae</taxon>
        <taxon>Agromyces</taxon>
    </lineage>
</organism>
<proteinExistence type="predicted"/>
<name>A0A6I4NUY2_9MICO</name>